<accession>A0A849VI93</accession>
<evidence type="ECO:0000313" key="2">
    <source>
        <dbReference type="EMBL" id="NOU51451.1"/>
    </source>
</evidence>
<protein>
    <submittedName>
        <fullName evidence="2">MipA/OmpV family protein</fullName>
    </submittedName>
</protein>
<gene>
    <name evidence="2" type="ORF">HG263_13015</name>
</gene>
<dbReference type="AlphaFoldDB" id="A0A849VI93"/>
<sequence length="268" mass="30123">MKNKSVLLYICTSLGAVFVHADDTTNNEFDYFAKRQGGGYLAAEFSITKGASLYKKYNTLSLSLNGAYYFENGLFVEAPGKLNEFDSNFALGYNLFNTPDWEFDLLWSTAHGALGWKKSTRYLGLRASGEIAGLNVQAIIAPNADTDTYKNGQYASLWLSKDWQYKNWNFYGSFGAQYRNANMLDYYYGVPEGSSYFAPYEASGGTNLTYKMGFRKPFAENWLFEGSISYTQYAQSILDSSKTKTILKNHSNLNNYAASSSLSISYVF</sequence>
<dbReference type="Proteomes" id="UP000586305">
    <property type="component" value="Unassembled WGS sequence"/>
</dbReference>
<proteinExistence type="predicted"/>
<dbReference type="EMBL" id="JABBPG010000005">
    <property type="protein sequence ID" value="NOU51451.1"/>
    <property type="molecule type" value="Genomic_DNA"/>
</dbReference>
<name>A0A849VI93_9GAMM</name>
<evidence type="ECO:0000256" key="1">
    <source>
        <dbReference type="SAM" id="SignalP"/>
    </source>
</evidence>
<organism evidence="2 3">
    <name type="scientific">Pseudoalteromonas caenipelagi</name>
    <dbReference type="NCBI Taxonomy" id="2726988"/>
    <lineage>
        <taxon>Bacteria</taxon>
        <taxon>Pseudomonadati</taxon>
        <taxon>Pseudomonadota</taxon>
        <taxon>Gammaproteobacteria</taxon>
        <taxon>Alteromonadales</taxon>
        <taxon>Pseudoalteromonadaceae</taxon>
        <taxon>Pseudoalteromonas</taxon>
    </lineage>
</organism>
<keyword evidence="1" id="KW-0732">Signal</keyword>
<comment type="caution">
    <text evidence="2">The sequence shown here is derived from an EMBL/GenBank/DDBJ whole genome shotgun (WGS) entry which is preliminary data.</text>
</comment>
<feature type="signal peptide" evidence="1">
    <location>
        <begin position="1"/>
        <end position="21"/>
    </location>
</feature>
<dbReference type="InterPro" id="IPR010583">
    <property type="entry name" value="MipA"/>
</dbReference>
<evidence type="ECO:0000313" key="3">
    <source>
        <dbReference type="Proteomes" id="UP000586305"/>
    </source>
</evidence>
<dbReference type="Pfam" id="PF06629">
    <property type="entry name" value="MipA"/>
    <property type="match status" value="1"/>
</dbReference>
<reference evidence="2 3" key="1">
    <citation type="submission" date="2020-04" db="EMBL/GenBank/DDBJ databases">
        <title>Pseudoalteromonas caenipelagi sp. nov., isolated from a tidal flat.</title>
        <authorList>
            <person name="Park S."/>
            <person name="Yoon J.-H."/>
        </authorList>
    </citation>
    <scope>NUCLEOTIDE SEQUENCE [LARGE SCALE GENOMIC DNA]</scope>
    <source>
        <strain evidence="2 3">JBTF-M23</strain>
    </source>
</reference>
<keyword evidence="3" id="KW-1185">Reference proteome</keyword>
<feature type="chain" id="PRO_5032917389" evidence="1">
    <location>
        <begin position="22"/>
        <end position="268"/>
    </location>
</feature>
<dbReference type="RefSeq" id="WP_171626516.1">
    <property type="nucleotide sequence ID" value="NZ_JABBPG010000005.1"/>
</dbReference>